<keyword evidence="2" id="KW-1185">Reference proteome</keyword>
<evidence type="ECO:0000313" key="1">
    <source>
        <dbReference type="EMBL" id="KAI8525856.1"/>
    </source>
</evidence>
<dbReference type="EMBL" id="CM046400">
    <property type="protein sequence ID" value="KAI8525856.1"/>
    <property type="molecule type" value="Genomic_DNA"/>
</dbReference>
<accession>A0ACC0LBF6</accession>
<organism evidence="1 2">
    <name type="scientific">Rhododendron molle</name>
    <name type="common">Chinese azalea</name>
    <name type="synonym">Azalea mollis</name>
    <dbReference type="NCBI Taxonomy" id="49168"/>
    <lineage>
        <taxon>Eukaryota</taxon>
        <taxon>Viridiplantae</taxon>
        <taxon>Streptophyta</taxon>
        <taxon>Embryophyta</taxon>
        <taxon>Tracheophyta</taxon>
        <taxon>Spermatophyta</taxon>
        <taxon>Magnoliopsida</taxon>
        <taxon>eudicotyledons</taxon>
        <taxon>Gunneridae</taxon>
        <taxon>Pentapetalae</taxon>
        <taxon>asterids</taxon>
        <taxon>Ericales</taxon>
        <taxon>Ericaceae</taxon>
        <taxon>Ericoideae</taxon>
        <taxon>Rhodoreae</taxon>
        <taxon>Rhododendron</taxon>
    </lineage>
</organism>
<protein>
    <submittedName>
        <fullName evidence="1">Uncharacterized protein</fullName>
    </submittedName>
</protein>
<comment type="caution">
    <text evidence="1">The sequence shown here is derived from an EMBL/GenBank/DDBJ whole genome shotgun (WGS) entry which is preliminary data.</text>
</comment>
<dbReference type="Proteomes" id="UP001062846">
    <property type="component" value="Chromosome 13"/>
</dbReference>
<sequence length="185" mass="20694">MSFVFEALICVVGFLIGVCLTSLFLTALLTSLGTFAFGGISFSKFSNGITSWNLSSGIISKWNFLNLCSFPKTEKVIMYLQQTSEDNIDERVSFLYSAWSALLDESTKGEGELPQGADQVRRSNNNVLKAPHLEDCKLSSQLNKKFDKHVENESFPPWMLWKGLLDTSNSNSNSHAFLITLLYEL</sequence>
<gene>
    <name evidence="1" type="ORF">RHMOL_Rhmol13G0263500</name>
</gene>
<name>A0ACC0LBF6_RHOML</name>
<proteinExistence type="predicted"/>
<evidence type="ECO:0000313" key="2">
    <source>
        <dbReference type="Proteomes" id="UP001062846"/>
    </source>
</evidence>
<reference evidence="1" key="1">
    <citation type="submission" date="2022-02" db="EMBL/GenBank/DDBJ databases">
        <title>Plant Genome Project.</title>
        <authorList>
            <person name="Zhang R.-G."/>
        </authorList>
    </citation>
    <scope>NUCLEOTIDE SEQUENCE</scope>
    <source>
        <strain evidence="1">AT1</strain>
    </source>
</reference>